<evidence type="ECO:0000313" key="13">
    <source>
        <dbReference type="Proteomes" id="UP000266489"/>
    </source>
</evidence>
<feature type="domain" description="ABC transporter" evidence="10">
    <location>
        <begin position="330"/>
        <end position="564"/>
    </location>
</feature>
<sequence>MKRLFQEAGALTWLFVGAVACAVVVSVSTVAFADIFGRALSLVVAGSGLVALRQVIVVGVAISVASVACTFLGKLLAGHFSERLQRILRDRAIERLAHATAAAMHGEHSGDIQSRFSSDMLFLEQLVRTDSLQFVSQALTALLAAAYMLSRNWLLTVASIAPTPILLLVASFLTRPLGPLMTAAQEALAQASVVTQEAVSGAEVIRAMNMTTTVSLRHEHALSSWQERSTTAANQVAKLYSTGMTLAVMPFIIVLSVGGYLALAHRIEIGLLFSFVLLVNYLSFPLQEMPRLLGRIRSGSAAAHRVLELLDVPVERTGGARGPASADDVLTLEDVSFSYSGTAEPALKDISLTVKQGQKVALVGTSGSGKSTVLRLITGDYTPNAGTVRVNGLSVQDWDLSALRATIAVVDQEAFLFGDSVADNVRTGRLDATQVQIAEALDVAAADFVGEMTQHEDTLVGDTGGRLSGGQRQRIALARALVKDAPLIILDEATSALDNELERRVYARLVEHYPDKTVVAVAHRLTTVQDADMIYVFDNGRVVEQGTHAGLLAAGGRYALLWELQQAQESDRG</sequence>
<keyword evidence="6 12" id="KW-0067">ATP-binding</keyword>
<dbReference type="GO" id="GO:0015421">
    <property type="term" value="F:ABC-type oligopeptide transporter activity"/>
    <property type="evidence" value="ECO:0007669"/>
    <property type="project" value="TreeGrafter"/>
</dbReference>
<keyword evidence="2" id="KW-0813">Transport</keyword>
<dbReference type="PROSITE" id="PS51257">
    <property type="entry name" value="PROKAR_LIPOPROTEIN"/>
    <property type="match status" value="1"/>
</dbReference>
<feature type="transmembrane region" description="Helical" evidence="9">
    <location>
        <begin position="269"/>
        <end position="287"/>
    </location>
</feature>
<evidence type="ECO:0000259" key="10">
    <source>
        <dbReference type="PROSITE" id="PS50893"/>
    </source>
</evidence>
<dbReference type="Pfam" id="PF00005">
    <property type="entry name" value="ABC_tran"/>
    <property type="match status" value="1"/>
</dbReference>
<accession>A0A398DCP7</accession>
<dbReference type="GO" id="GO:0016887">
    <property type="term" value="F:ATP hydrolysis activity"/>
    <property type="evidence" value="ECO:0007669"/>
    <property type="project" value="InterPro"/>
</dbReference>
<dbReference type="FunFam" id="3.40.50.300:FF:000221">
    <property type="entry name" value="Multidrug ABC transporter ATP-binding protein"/>
    <property type="match status" value="1"/>
</dbReference>
<keyword evidence="8 9" id="KW-0472">Membrane</keyword>
<dbReference type="OrthoDB" id="9762778at2"/>
<dbReference type="PANTHER" id="PTHR43394">
    <property type="entry name" value="ATP-DEPENDENT PERMEASE MDL1, MITOCHONDRIAL"/>
    <property type="match status" value="1"/>
</dbReference>
<evidence type="ECO:0000259" key="11">
    <source>
        <dbReference type="PROSITE" id="PS50929"/>
    </source>
</evidence>
<feature type="domain" description="ABC transmembrane type-1" evidence="11">
    <location>
        <begin position="16"/>
        <end position="298"/>
    </location>
</feature>
<dbReference type="PROSITE" id="PS50893">
    <property type="entry name" value="ABC_TRANSPORTER_2"/>
    <property type="match status" value="1"/>
</dbReference>
<evidence type="ECO:0000256" key="9">
    <source>
        <dbReference type="SAM" id="Phobius"/>
    </source>
</evidence>
<dbReference type="Proteomes" id="UP000266489">
    <property type="component" value="Unassembled WGS sequence"/>
</dbReference>
<dbReference type="PROSITE" id="PS00211">
    <property type="entry name" value="ABC_TRANSPORTER_1"/>
    <property type="match status" value="1"/>
</dbReference>
<dbReference type="InterPro" id="IPR036640">
    <property type="entry name" value="ABC1_TM_sf"/>
</dbReference>
<dbReference type="SMART" id="SM00382">
    <property type="entry name" value="AAA"/>
    <property type="match status" value="1"/>
</dbReference>
<dbReference type="RefSeq" id="WP_119120218.1">
    <property type="nucleotide sequence ID" value="NZ_QXIU01000186.1"/>
</dbReference>
<keyword evidence="7 9" id="KW-1133">Transmembrane helix</keyword>
<dbReference type="Gene3D" id="3.40.50.300">
    <property type="entry name" value="P-loop containing nucleotide triphosphate hydrolases"/>
    <property type="match status" value="1"/>
</dbReference>
<gene>
    <name evidence="12" type="ORF">SMC5_07550</name>
</gene>
<dbReference type="GO" id="GO:0005886">
    <property type="term" value="C:plasma membrane"/>
    <property type="evidence" value="ECO:0007669"/>
    <property type="project" value="UniProtKB-SubCell"/>
</dbReference>
<keyword evidence="4 9" id="KW-0812">Transmembrane</keyword>
<dbReference type="EMBL" id="QXIU01000186">
    <property type="protein sequence ID" value="RIE08914.1"/>
    <property type="molecule type" value="Genomic_DNA"/>
</dbReference>
<dbReference type="PROSITE" id="PS00438">
    <property type="entry name" value="CATALASE_2"/>
    <property type="match status" value="1"/>
</dbReference>
<dbReference type="InterPro" id="IPR024708">
    <property type="entry name" value="Catalase_AS"/>
</dbReference>
<evidence type="ECO:0000256" key="8">
    <source>
        <dbReference type="ARBA" id="ARBA00023136"/>
    </source>
</evidence>
<dbReference type="InterPro" id="IPR039421">
    <property type="entry name" value="Type_1_exporter"/>
</dbReference>
<protein>
    <submittedName>
        <fullName evidence="12">ABC transporter ATP-binding protein</fullName>
    </submittedName>
</protein>
<dbReference type="InterPro" id="IPR027417">
    <property type="entry name" value="P-loop_NTPase"/>
</dbReference>
<evidence type="ECO:0000256" key="2">
    <source>
        <dbReference type="ARBA" id="ARBA00022448"/>
    </source>
</evidence>
<dbReference type="SUPFAM" id="SSF90123">
    <property type="entry name" value="ABC transporter transmembrane region"/>
    <property type="match status" value="1"/>
</dbReference>
<evidence type="ECO:0000256" key="3">
    <source>
        <dbReference type="ARBA" id="ARBA00022475"/>
    </source>
</evidence>
<feature type="transmembrane region" description="Helical" evidence="9">
    <location>
        <begin position="57"/>
        <end position="77"/>
    </location>
</feature>
<dbReference type="PROSITE" id="PS50929">
    <property type="entry name" value="ABC_TM1F"/>
    <property type="match status" value="1"/>
</dbReference>
<evidence type="ECO:0000256" key="5">
    <source>
        <dbReference type="ARBA" id="ARBA00022741"/>
    </source>
</evidence>
<organism evidence="12 13">
    <name type="scientific">Candidatus Cryosericum odellii</name>
    <dbReference type="NCBI Taxonomy" id="2290917"/>
    <lineage>
        <taxon>Bacteria</taxon>
        <taxon>Pseudomonadati</taxon>
        <taxon>Caldisericota/Cryosericota group</taxon>
        <taxon>Candidatus Cryosericota</taxon>
        <taxon>Candidatus Cryosericia</taxon>
        <taxon>Candidatus Cryosericales</taxon>
        <taxon>Candidatus Cryosericaceae</taxon>
        <taxon>Candidatus Cryosericum</taxon>
    </lineage>
</organism>
<name>A0A398DCP7_9BACT</name>
<dbReference type="GO" id="GO:0004096">
    <property type="term" value="F:catalase activity"/>
    <property type="evidence" value="ECO:0007669"/>
    <property type="project" value="InterPro"/>
</dbReference>
<dbReference type="InterPro" id="IPR011527">
    <property type="entry name" value="ABC1_TM_dom"/>
</dbReference>
<dbReference type="PANTHER" id="PTHR43394:SF1">
    <property type="entry name" value="ATP-BINDING CASSETTE SUB-FAMILY B MEMBER 10, MITOCHONDRIAL"/>
    <property type="match status" value="1"/>
</dbReference>
<feature type="transmembrane region" description="Helical" evidence="9">
    <location>
        <begin position="155"/>
        <end position="173"/>
    </location>
</feature>
<dbReference type="InterPro" id="IPR003593">
    <property type="entry name" value="AAA+_ATPase"/>
</dbReference>
<proteinExistence type="predicted"/>
<evidence type="ECO:0000256" key="1">
    <source>
        <dbReference type="ARBA" id="ARBA00004651"/>
    </source>
</evidence>
<dbReference type="InterPro" id="IPR003439">
    <property type="entry name" value="ABC_transporter-like_ATP-bd"/>
</dbReference>
<dbReference type="InterPro" id="IPR017871">
    <property type="entry name" value="ABC_transporter-like_CS"/>
</dbReference>
<keyword evidence="3" id="KW-1003">Cell membrane</keyword>
<dbReference type="SUPFAM" id="SSF52540">
    <property type="entry name" value="P-loop containing nucleoside triphosphate hydrolases"/>
    <property type="match status" value="1"/>
</dbReference>
<evidence type="ECO:0000313" key="12">
    <source>
        <dbReference type="EMBL" id="RIE08914.1"/>
    </source>
</evidence>
<evidence type="ECO:0000256" key="7">
    <source>
        <dbReference type="ARBA" id="ARBA00022989"/>
    </source>
</evidence>
<feature type="transmembrane region" description="Helical" evidence="9">
    <location>
        <begin position="244"/>
        <end position="263"/>
    </location>
</feature>
<keyword evidence="5" id="KW-0547">Nucleotide-binding</keyword>
<dbReference type="GO" id="GO:0005524">
    <property type="term" value="F:ATP binding"/>
    <property type="evidence" value="ECO:0007669"/>
    <property type="project" value="UniProtKB-KW"/>
</dbReference>
<dbReference type="Gene3D" id="1.20.1560.10">
    <property type="entry name" value="ABC transporter type 1, transmembrane domain"/>
    <property type="match status" value="1"/>
</dbReference>
<comment type="caution">
    <text evidence="12">The sequence shown here is derived from an EMBL/GenBank/DDBJ whole genome shotgun (WGS) entry which is preliminary data.</text>
</comment>
<dbReference type="AlphaFoldDB" id="A0A398DCP7"/>
<comment type="subcellular location">
    <subcellularLocation>
        <location evidence="1">Cell membrane</location>
        <topology evidence="1">Multi-pass membrane protein</topology>
    </subcellularLocation>
</comment>
<dbReference type="Pfam" id="PF00664">
    <property type="entry name" value="ABC_membrane"/>
    <property type="match status" value="1"/>
</dbReference>
<reference evidence="12 13" key="1">
    <citation type="submission" date="2018-09" db="EMBL/GenBank/DDBJ databases">
        <title>Discovery and Ecogenomic Context for Candidatus Cryosericales, a Global Caldiserica Order Active in Thawing Permafrost.</title>
        <authorList>
            <person name="Martinez M.A."/>
            <person name="Woodcroft B.J."/>
            <person name="Ignacio Espinoza J.C."/>
            <person name="Zayed A."/>
            <person name="Singleton C.M."/>
            <person name="Boyd J."/>
            <person name="Li Y.-F."/>
            <person name="Purvine S."/>
            <person name="Maughan H."/>
            <person name="Hodgkins S.B."/>
            <person name="Anderson D."/>
            <person name="Sederholm M."/>
            <person name="Temperton B."/>
            <person name="Saleska S.R."/>
            <person name="Tyson G.W."/>
            <person name="Rich V.I."/>
        </authorList>
    </citation>
    <scope>NUCLEOTIDE SEQUENCE [LARGE SCALE GENOMIC DNA]</scope>
    <source>
        <strain evidence="12 13">SMC5</strain>
    </source>
</reference>
<evidence type="ECO:0000256" key="6">
    <source>
        <dbReference type="ARBA" id="ARBA00022840"/>
    </source>
</evidence>
<evidence type="ECO:0000256" key="4">
    <source>
        <dbReference type="ARBA" id="ARBA00022692"/>
    </source>
</evidence>
<dbReference type="CDD" id="cd07346">
    <property type="entry name" value="ABC_6TM_exporters"/>
    <property type="match status" value="1"/>
</dbReference>